<dbReference type="GO" id="GO:0008270">
    <property type="term" value="F:zinc ion binding"/>
    <property type="evidence" value="ECO:0007669"/>
    <property type="project" value="UniProtKB-KW"/>
</dbReference>
<name>A0A395HB69_9EURO</name>
<keyword evidence="12" id="KW-0472">Membrane</keyword>
<comment type="similarity">
    <text evidence="3">Belongs to the pex2/pex10/pex12 family.</text>
</comment>
<evidence type="ECO:0000256" key="4">
    <source>
        <dbReference type="ARBA" id="ARBA00018980"/>
    </source>
</evidence>
<evidence type="ECO:0000256" key="11">
    <source>
        <dbReference type="ARBA" id="ARBA00022989"/>
    </source>
</evidence>
<evidence type="ECO:0000256" key="10">
    <source>
        <dbReference type="ARBA" id="ARBA00022927"/>
    </source>
</evidence>
<keyword evidence="13" id="KW-0576">Peroxisome</keyword>
<feature type="region of interest" description="Disordered" evidence="16">
    <location>
        <begin position="791"/>
        <end position="843"/>
    </location>
</feature>
<dbReference type="InterPro" id="IPR001841">
    <property type="entry name" value="Znf_RING"/>
</dbReference>
<dbReference type="GO" id="GO:1990429">
    <property type="term" value="C:peroxisomal importomer complex"/>
    <property type="evidence" value="ECO:0007669"/>
    <property type="project" value="TreeGrafter"/>
</dbReference>
<evidence type="ECO:0000259" key="17">
    <source>
        <dbReference type="SMART" id="SM00184"/>
    </source>
</evidence>
<evidence type="ECO:0000313" key="19">
    <source>
        <dbReference type="Proteomes" id="UP000249402"/>
    </source>
</evidence>
<evidence type="ECO:0000256" key="16">
    <source>
        <dbReference type="SAM" id="MobiDB-lite"/>
    </source>
</evidence>
<dbReference type="GO" id="GO:0016562">
    <property type="term" value="P:protein import into peroxisome matrix, receptor recycling"/>
    <property type="evidence" value="ECO:0007669"/>
    <property type="project" value="UniProtKB-ARBA"/>
</dbReference>
<evidence type="ECO:0000256" key="1">
    <source>
        <dbReference type="ARBA" id="ARBA00004585"/>
    </source>
</evidence>
<dbReference type="Gene3D" id="3.30.40.10">
    <property type="entry name" value="Zinc/RING finger domain, C3HC4 (zinc finger)"/>
    <property type="match status" value="1"/>
</dbReference>
<keyword evidence="7" id="KW-0479">Metal-binding</keyword>
<feature type="compositionally biased region" description="Acidic residues" evidence="16">
    <location>
        <begin position="797"/>
        <end position="806"/>
    </location>
</feature>
<evidence type="ECO:0000256" key="8">
    <source>
        <dbReference type="ARBA" id="ARBA00022771"/>
    </source>
</evidence>
<dbReference type="GO" id="GO:0004842">
    <property type="term" value="F:ubiquitin-protein transferase activity"/>
    <property type="evidence" value="ECO:0007669"/>
    <property type="project" value="TreeGrafter"/>
</dbReference>
<comment type="pathway">
    <text evidence="2">Protein modification; protein ubiquitination.</text>
</comment>
<keyword evidence="10" id="KW-0653">Protein transport</keyword>
<dbReference type="Proteomes" id="UP000249402">
    <property type="component" value="Unassembled WGS sequence"/>
</dbReference>
<keyword evidence="11" id="KW-1133">Transmembrane helix</keyword>
<dbReference type="PANTHER" id="PTHR12888:SF0">
    <property type="entry name" value="PEROXISOME ASSEMBLY PROTEIN 12"/>
    <property type="match status" value="1"/>
</dbReference>
<dbReference type="STRING" id="1448316.A0A395HB69"/>
<feature type="compositionally biased region" description="Polar residues" evidence="16">
    <location>
        <begin position="697"/>
        <end position="715"/>
    </location>
</feature>
<keyword evidence="19" id="KW-1185">Reference proteome</keyword>
<dbReference type="PANTHER" id="PTHR12888">
    <property type="entry name" value="PEROXISOME ASSEMBLY PROTEIN 12 PEROXIN-12"/>
    <property type="match status" value="1"/>
</dbReference>
<feature type="region of interest" description="Disordered" evidence="16">
    <location>
        <begin position="42"/>
        <end position="75"/>
    </location>
</feature>
<accession>A0A395HB69</accession>
<dbReference type="AlphaFoldDB" id="A0A395HB69"/>
<dbReference type="InterPro" id="IPR013083">
    <property type="entry name" value="Znf_RING/FYVE/PHD"/>
</dbReference>
<feature type="region of interest" description="Disordered" evidence="16">
    <location>
        <begin position="697"/>
        <end position="722"/>
    </location>
</feature>
<keyword evidence="6" id="KW-0812">Transmembrane</keyword>
<proteinExistence type="inferred from homology"/>
<keyword evidence="8" id="KW-0863">Zinc-finger</keyword>
<gene>
    <name evidence="18" type="ORF">BO80DRAFT_400505</name>
</gene>
<dbReference type="RefSeq" id="XP_025578505.1">
    <property type="nucleotide sequence ID" value="XM_025717524.1"/>
</dbReference>
<keyword evidence="9" id="KW-0862">Zinc</keyword>
<dbReference type="GO" id="GO:0005778">
    <property type="term" value="C:peroxisomal membrane"/>
    <property type="evidence" value="ECO:0007669"/>
    <property type="project" value="UniProtKB-SubCell"/>
</dbReference>
<feature type="domain" description="RING-type" evidence="17">
    <location>
        <begin position="748"/>
        <end position="840"/>
    </location>
</feature>
<feature type="compositionally biased region" description="Polar residues" evidence="16">
    <location>
        <begin position="64"/>
        <end position="73"/>
    </location>
</feature>
<sequence>MHGPLSRGLWCYRAALRAPVLHQVNRSFALVSCLRSGQPAFSPTTSLKGPASIPSHLQGETPVAESQDTSSTDGLFDHLSKLSDDKVRSELGEGPEDRDSTLFLRLLYNQLSTSSAEEKAIARINLSCSAISRQHPGYTKNDLYTAFMECASSGYSVSDDLGFAVVSALLAPQPAGQVSNSDKEIALRVLEYLSLRGTNVVNMKVFNMIYQAAANAPSALSRVSRLIDTLDLPFDPLQSRSLMASLFQHGDYNGFWKLWRKLPLNGSPRTAADYEMLFRLHADLGNELRARDCISTWMPMMSREQPPIPLRGKLLVDIKRCLVLADRDIAQKAAEGSSSNLARFWKECQSRTLANDWRRIAIMEYLSSLQQEFDELKPSLFELLAEQQLSDLLPPSIRYILAVATHRHPRYLLRILNSYDEIYALLSLVVERYYLRTFGGSFTENFYSLKRERVLLTKNGEIPRAQLGAPGPVRETLKLRSSDVWKNLLVLVGIPYLKRKLDEGYDIHAAPQASLIMSGGPRYNPGDELPPNPTIRQRLLHYYKWFLRNIYPSINGAYYFSILAFNLAYLFDNTKYSSPFLWLIGTRIRRLSSADHRAIASILDPKPTPGASARTRPGSGLLGLLSPQNLYPQLLTSLRYFLPASIFALKFLEWWHASDFSRQLARKATEVLDLPAPVITGMTSPSEKRAAAAAATEKQQASSQTLKSALKSTTPPRKRIQPPISASSYLPIFTVPLPPPDSEVASACPVCLNQLTNPTACQTGYVFCYVCIFHWLNGEHQRQQDFMNGEGAGAAWADDDLDGDEGSDGHGDGGEGEKEGKKSRSRRGKWESGKGRCPVTGRRVLGGTEGLRRVLV</sequence>
<dbReference type="InterPro" id="IPR017375">
    <property type="entry name" value="PEX12"/>
</dbReference>
<evidence type="ECO:0000256" key="6">
    <source>
        <dbReference type="ARBA" id="ARBA00022692"/>
    </source>
</evidence>
<dbReference type="EMBL" id="KZ824425">
    <property type="protein sequence ID" value="RAL04178.1"/>
    <property type="molecule type" value="Genomic_DNA"/>
</dbReference>
<keyword evidence="5" id="KW-0813">Transport</keyword>
<dbReference type="InterPro" id="IPR006845">
    <property type="entry name" value="Pex_N"/>
</dbReference>
<evidence type="ECO:0000256" key="15">
    <source>
        <dbReference type="ARBA" id="ARBA00034505"/>
    </source>
</evidence>
<dbReference type="GeneID" id="37222389"/>
<evidence type="ECO:0000256" key="3">
    <source>
        <dbReference type="ARBA" id="ARBA00008704"/>
    </source>
</evidence>
<evidence type="ECO:0000256" key="5">
    <source>
        <dbReference type="ARBA" id="ARBA00022448"/>
    </source>
</evidence>
<evidence type="ECO:0000256" key="13">
    <source>
        <dbReference type="ARBA" id="ARBA00023140"/>
    </source>
</evidence>
<dbReference type="GO" id="GO:0006513">
    <property type="term" value="P:protein monoubiquitination"/>
    <property type="evidence" value="ECO:0007669"/>
    <property type="project" value="TreeGrafter"/>
</dbReference>
<comment type="subcellular location">
    <subcellularLocation>
        <location evidence="1">Peroxisome membrane</location>
        <topology evidence="1">Multi-pass membrane protein</topology>
    </subcellularLocation>
</comment>
<protein>
    <recommendedName>
        <fullName evidence="4">Peroxisome assembly protein 12</fullName>
    </recommendedName>
    <alternativeName>
        <fullName evidence="14">Peroxin-12</fullName>
    </alternativeName>
</protein>
<evidence type="ECO:0000256" key="12">
    <source>
        <dbReference type="ARBA" id="ARBA00023136"/>
    </source>
</evidence>
<organism evidence="18 19">
    <name type="scientific">Aspergillus ibericus CBS 121593</name>
    <dbReference type="NCBI Taxonomy" id="1448316"/>
    <lineage>
        <taxon>Eukaryota</taxon>
        <taxon>Fungi</taxon>
        <taxon>Dikarya</taxon>
        <taxon>Ascomycota</taxon>
        <taxon>Pezizomycotina</taxon>
        <taxon>Eurotiomycetes</taxon>
        <taxon>Eurotiomycetidae</taxon>
        <taxon>Eurotiales</taxon>
        <taxon>Aspergillaceae</taxon>
        <taxon>Aspergillus</taxon>
        <taxon>Aspergillus subgen. Circumdati</taxon>
    </lineage>
</organism>
<dbReference type="Pfam" id="PF04757">
    <property type="entry name" value="Pex2_Pex12"/>
    <property type="match status" value="1"/>
</dbReference>
<reference evidence="18 19" key="1">
    <citation type="submission" date="2018-02" db="EMBL/GenBank/DDBJ databases">
        <title>The genomes of Aspergillus section Nigri reveals drivers in fungal speciation.</title>
        <authorList>
            <consortium name="DOE Joint Genome Institute"/>
            <person name="Vesth T.C."/>
            <person name="Nybo J."/>
            <person name="Theobald S."/>
            <person name="Brandl J."/>
            <person name="Frisvad J.C."/>
            <person name="Nielsen K.F."/>
            <person name="Lyhne E.K."/>
            <person name="Kogle M.E."/>
            <person name="Kuo A."/>
            <person name="Riley R."/>
            <person name="Clum A."/>
            <person name="Nolan M."/>
            <person name="Lipzen A."/>
            <person name="Salamov A."/>
            <person name="Henrissat B."/>
            <person name="Wiebenga A."/>
            <person name="De vries R.P."/>
            <person name="Grigoriev I.V."/>
            <person name="Mortensen U.H."/>
            <person name="Andersen M.R."/>
            <person name="Baker S.E."/>
        </authorList>
    </citation>
    <scope>NUCLEOTIDE SEQUENCE [LARGE SCALE GENOMIC DNA]</scope>
    <source>
        <strain evidence="18 19">CBS 121593</strain>
    </source>
</reference>
<dbReference type="OrthoDB" id="107372at2759"/>
<evidence type="ECO:0000256" key="9">
    <source>
        <dbReference type="ARBA" id="ARBA00022833"/>
    </source>
</evidence>
<dbReference type="VEuPathDB" id="FungiDB:BO80DRAFT_400505"/>
<dbReference type="SUPFAM" id="SSF57850">
    <property type="entry name" value="RING/U-box"/>
    <property type="match status" value="1"/>
</dbReference>
<evidence type="ECO:0000256" key="2">
    <source>
        <dbReference type="ARBA" id="ARBA00004906"/>
    </source>
</evidence>
<evidence type="ECO:0000256" key="14">
    <source>
        <dbReference type="ARBA" id="ARBA00029692"/>
    </source>
</evidence>
<evidence type="ECO:0000313" key="18">
    <source>
        <dbReference type="EMBL" id="RAL04178.1"/>
    </source>
</evidence>
<feature type="compositionally biased region" description="Basic and acidic residues" evidence="16">
    <location>
        <begin position="807"/>
        <end position="834"/>
    </location>
</feature>
<evidence type="ECO:0000256" key="7">
    <source>
        <dbReference type="ARBA" id="ARBA00022723"/>
    </source>
</evidence>
<dbReference type="SMART" id="SM00184">
    <property type="entry name" value="RING"/>
    <property type="match status" value="1"/>
</dbReference>
<comment type="subunit">
    <text evidence="15">Component of the PEX2-PEX10-PEX12 retrotranslocation channel, composed of PEX2, PEX10 and PEX12.</text>
</comment>